<gene>
    <name evidence="1" type="ORF">G2W53_041210</name>
</gene>
<dbReference type="EMBL" id="JAAIUW010000013">
    <property type="protein sequence ID" value="KAF7802099.1"/>
    <property type="molecule type" value="Genomic_DNA"/>
</dbReference>
<reference evidence="1" key="1">
    <citation type="submission" date="2020-09" db="EMBL/GenBank/DDBJ databases">
        <title>Genome-Enabled Discovery of Anthraquinone Biosynthesis in Senna tora.</title>
        <authorList>
            <person name="Kang S.-H."/>
            <person name="Pandey R.P."/>
            <person name="Lee C.-M."/>
            <person name="Sim J.-S."/>
            <person name="Jeong J.-T."/>
            <person name="Choi B.-S."/>
            <person name="Jung M."/>
            <person name="Ginzburg D."/>
            <person name="Zhao K."/>
            <person name="Won S.Y."/>
            <person name="Oh T.-J."/>
            <person name="Yu Y."/>
            <person name="Kim N.-H."/>
            <person name="Lee O.R."/>
            <person name="Lee T.-H."/>
            <person name="Bashyal P."/>
            <person name="Kim T.-S."/>
            <person name="Lee W.-H."/>
            <person name="Kawkins C."/>
            <person name="Kim C.-K."/>
            <person name="Kim J.S."/>
            <person name="Ahn B.O."/>
            <person name="Rhee S.Y."/>
            <person name="Sohng J.K."/>
        </authorList>
    </citation>
    <scope>NUCLEOTIDE SEQUENCE</scope>
    <source>
        <tissue evidence="1">Leaf</tissue>
    </source>
</reference>
<dbReference type="AlphaFoldDB" id="A0A834W2P4"/>
<organism evidence="1 2">
    <name type="scientific">Senna tora</name>
    <dbReference type="NCBI Taxonomy" id="362788"/>
    <lineage>
        <taxon>Eukaryota</taxon>
        <taxon>Viridiplantae</taxon>
        <taxon>Streptophyta</taxon>
        <taxon>Embryophyta</taxon>
        <taxon>Tracheophyta</taxon>
        <taxon>Spermatophyta</taxon>
        <taxon>Magnoliopsida</taxon>
        <taxon>eudicotyledons</taxon>
        <taxon>Gunneridae</taxon>
        <taxon>Pentapetalae</taxon>
        <taxon>rosids</taxon>
        <taxon>fabids</taxon>
        <taxon>Fabales</taxon>
        <taxon>Fabaceae</taxon>
        <taxon>Caesalpinioideae</taxon>
        <taxon>Cassia clade</taxon>
        <taxon>Senna</taxon>
    </lineage>
</organism>
<dbReference type="Proteomes" id="UP000634136">
    <property type="component" value="Unassembled WGS sequence"/>
</dbReference>
<name>A0A834W2P4_9FABA</name>
<keyword evidence="2" id="KW-1185">Reference proteome</keyword>
<proteinExistence type="predicted"/>
<protein>
    <submittedName>
        <fullName evidence="1">Uncharacterized protein</fullName>
    </submittedName>
</protein>
<accession>A0A834W2P4</accession>
<evidence type="ECO:0000313" key="1">
    <source>
        <dbReference type="EMBL" id="KAF7802099.1"/>
    </source>
</evidence>
<comment type="caution">
    <text evidence="1">The sequence shown here is derived from an EMBL/GenBank/DDBJ whole genome shotgun (WGS) entry which is preliminary data.</text>
</comment>
<evidence type="ECO:0000313" key="2">
    <source>
        <dbReference type="Proteomes" id="UP000634136"/>
    </source>
</evidence>
<sequence length="113" mass="12213">MADWVLAGASTCTHCQAFHNELSSARHHTRVRVLHVLEEFEEDEIVEEASISNPGKSVAALGKSAAALYCYLPSIRLSAAALRCCFAAFRTCVACVAALRPCFAFSSADFRTS</sequence>